<reference evidence="1" key="1">
    <citation type="submission" date="2023-08" db="EMBL/GenBank/DDBJ databases">
        <title>Functional and genomic diversity of the sorghum phyllosphere microbiome.</title>
        <authorList>
            <person name="Shade A."/>
        </authorList>
    </citation>
    <scope>NUCLEOTIDE SEQUENCE</scope>
    <source>
        <strain evidence="1">SORGH_AS_0974</strain>
    </source>
</reference>
<sequence>MDRFRHHTEWAAEAGGFRARLAGARACFEQPVSWRQSEAVQVGAAQAVAVETVSVLRMAGDGFVPRLDLRPDVFGERQAAERRTDVSFAALAAPGIGAGQRRAFTLKEDLFA</sequence>
<dbReference type="RefSeq" id="WP_309771733.1">
    <property type="nucleotide sequence ID" value="NZ_JAVIZC010000003.1"/>
</dbReference>
<protein>
    <submittedName>
        <fullName evidence="1">Uncharacterized protein</fullName>
    </submittedName>
</protein>
<dbReference type="AlphaFoldDB" id="A0AAJ2BAE1"/>
<name>A0AAJ2BAE1_9HYPH</name>
<accession>A0AAJ2BAE1</accession>
<proteinExistence type="predicted"/>
<evidence type="ECO:0000313" key="2">
    <source>
        <dbReference type="Proteomes" id="UP001255601"/>
    </source>
</evidence>
<organism evidence="1 2">
    <name type="scientific">Agrobacterium larrymoorei</name>
    <dbReference type="NCBI Taxonomy" id="160699"/>
    <lineage>
        <taxon>Bacteria</taxon>
        <taxon>Pseudomonadati</taxon>
        <taxon>Pseudomonadota</taxon>
        <taxon>Alphaproteobacteria</taxon>
        <taxon>Hyphomicrobiales</taxon>
        <taxon>Rhizobiaceae</taxon>
        <taxon>Rhizobium/Agrobacterium group</taxon>
        <taxon>Agrobacterium</taxon>
    </lineage>
</organism>
<comment type="caution">
    <text evidence="1">The sequence shown here is derived from an EMBL/GenBank/DDBJ whole genome shotgun (WGS) entry which is preliminary data.</text>
</comment>
<gene>
    <name evidence="1" type="ORF">QE369_003500</name>
</gene>
<dbReference type="Proteomes" id="UP001255601">
    <property type="component" value="Unassembled WGS sequence"/>
</dbReference>
<evidence type="ECO:0000313" key="1">
    <source>
        <dbReference type="EMBL" id="MDR6103303.1"/>
    </source>
</evidence>
<dbReference type="EMBL" id="JAVIZC010000003">
    <property type="protein sequence ID" value="MDR6103303.1"/>
    <property type="molecule type" value="Genomic_DNA"/>
</dbReference>